<dbReference type="InterPro" id="IPR001757">
    <property type="entry name" value="P_typ_ATPase"/>
</dbReference>
<dbReference type="Gene3D" id="3.40.50.1000">
    <property type="entry name" value="HAD superfamily/HAD-like"/>
    <property type="match status" value="2"/>
</dbReference>
<evidence type="ECO:0000256" key="8">
    <source>
        <dbReference type="ARBA" id="ARBA00022840"/>
    </source>
</evidence>
<keyword evidence="4 18" id="KW-0812">Transmembrane</keyword>
<keyword evidence="22" id="KW-1185">Reference proteome</keyword>
<dbReference type="PANTHER" id="PTHR24092">
    <property type="entry name" value="PROBABLE PHOSPHOLIPID-TRANSPORTING ATPASE"/>
    <property type="match status" value="1"/>
</dbReference>
<dbReference type="Gene3D" id="3.40.1110.10">
    <property type="entry name" value="Calcium-transporting ATPase, cytoplasmic domain N"/>
    <property type="match status" value="2"/>
</dbReference>
<dbReference type="AlphaFoldDB" id="A0A8C7YH01"/>
<dbReference type="SFLD" id="SFLDS00003">
    <property type="entry name" value="Haloacid_Dehalogenase"/>
    <property type="match status" value="1"/>
</dbReference>
<feature type="binding site" evidence="16">
    <location>
        <position position="230"/>
    </location>
    <ligand>
        <name>ATP</name>
        <dbReference type="ChEBI" id="CHEBI:30616"/>
    </ligand>
</feature>
<proteinExistence type="inferred from homology"/>
<dbReference type="FunFam" id="3.40.50.1000:FF:000001">
    <property type="entry name" value="Phospholipid-transporting ATPase IC"/>
    <property type="match status" value="1"/>
</dbReference>
<dbReference type="Gene3D" id="2.70.150.10">
    <property type="entry name" value="Calcium-transporting ATPase, cytoplasmic transduction domain A"/>
    <property type="match status" value="1"/>
</dbReference>
<feature type="binding site" evidence="16">
    <location>
        <position position="448"/>
    </location>
    <ligand>
        <name>ATP</name>
        <dbReference type="ChEBI" id="CHEBI:30616"/>
    </ligand>
</feature>
<evidence type="ECO:0000256" key="5">
    <source>
        <dbReference type="ARBA" id="ARBA00022723"/>
    </source>
</evidence>
<dbReference type="FunFam" id="3.40.50.1000:FF:000023">
    <property type="entry name" value="Phospholipid-transporting ATPase"/>
    <property type="match status" value="1"/>
</dbReference>
<feature type="binding site" evidence="16">
    <location>
        <position position="762"/>
    </location>
    <ligand>
        <name>ATP</name>
        <dbReference type="ChEBI" id="CHEBI:30616"/>
    </ligand>
</feature>
<feature type="binding site" evidence="16">
    <location>
        <position position="634"/>
    </location>
    <ligand>
        <name>ATP</name>
        <dbReference type="ChEBI" id="CHEBI:30616"/>
    </ligand>
</feature>
<feature type="transmembrane region" description="Helical" evidence="18">
    <location>
        <begin position="872"/>
        <end position="892"/>
    </location>
</feature>
<dbReference type="InterPro" id="IPR032630">
    <property type="entry name" value="P_typ_ATPase_c"/>
</dbReference>
<keyword evidence="8 16" id="KW-0067">ATP-binding</keyword>
<evidence type="ECO:0000256" key="12">
    <source>
        <dbReference type="ARBA" id="ARBA00023136"/>
    </source>
</evidence>
<feature type="domain" description="P-type ATPase C-terminal" evidence="20">
    <location>
        <begin position="808"/>
        <end position="982"/>
    </location>
</feature>
<dbReference type="GO" id="GO:0140327">
    <property type="term" value="F:flippase activity"/>
    <property type="evidence" value="ECO:0007669"/>
    <property type="project" value="UniProtKB-ARBA"/>
</dbReference>
<dbReference type="FunFam" id="3.40.1110.10:FF:000009">
    <property type="entry name" value="Phospholipid-transporting ATPase"/>
    <property type="match status" value="1"/>
</dbReference>
<evidence type="ECO:0000256" key="17">
    <source>
        <dbReference type="PIRSR" id="PIRSR606539-3"/>
    </source>
</evidence>
<feature type="region of interest" description="Disordered" evidence="19">
    <location>
        <begin position="384"/>
        <end position="407"/>
    </location>
</feature>
<reference evidence="21" key="1">
    <citation type="submission" date="2025-08" db="UniProtKB">
        <authorList>
            <consortium name="Ensembl"/>
        </authorList>
    </citation>
    <scope>IDENTIFICATION</scope>
</reference>
<evidence type="ECO:0000313" key="22">
    <source>
        <dbReference type="Proteomes" id="UP000694383"/>
    </source>
</evidence>
<protein>
    <recommendedName>
        <fullName evidence="18">Phospholipid-transporting ATPase</fullName>
        <ecNumber evidence="18">7.6.2.1</ecNumber>
    </recommendedName>
</protein>
<dbReference type="PRINTS" id="PR00119">
    <property type="entry name" value="CATATPASE"/>
</dbReference>
<dbReference type="InterPro" id="IPR044492">
    <property type="entry name" value="P_typ_ATPase_HD_dom"/>
</dbReference>
<evidence type="ECO:0000256" key="14">
    <source>
        <dbReference type="ARBA" id="ARBA00050913"/>
    </source>
</evidence>
<evidence type="ECO:0000256" key="3">
    <source>
        <dbReference type="ARBA" id="ARBA00008109"/>
    </source>
</evidence>
<dbReference type="InterPro" id="IPR006539">
    <property type="entry name" value="P-type_ATPase_IV"/>
</dbReference>
<feature type="transmembrane region" description="Helical" evidence="18">
    <location>
        <begin position="111"/>
        <end position="136"/>
    </location>
</feature>
<feature type="transmembrane region" description="Helical" evidence="18">
    <location>
        <begin position="840"/>
        <end position="860"/>
    </location>
</feature>
<dbReference type="InterPro" id="IPR036412">
    <property type="entry name" value="HAD-like_sf"/>
</dbReference>
<dbReference type="SFLD" id="SFLDG00002">
    <property type="entry name" value="C1.7:_P-type_atpase_like"/>
    <property type="match status" value="1"/>
</dbReference>
<keyword evidence="5 17" id="KW-0479">Metal-binding</keyword>
<feature type="active site" description="4-aspartylphosphate intermediate" evidence="15">
    <location>
        <position position="228"/>
    </location>
</feature>
<dbReference type="InterPro" id="IPR023299">
    <property type="entry name" value="ATPase_P-typ_cyto_dom_N"/>
</dbReference>
<feature type="transmembrane region" description="Helical" evidence="18">
    <location>
        <begin position="922"/>
        <end position="945"/>
    </location>
</feature>
<dbReference type="InterPro" id="IPR023298">
    <property type="entry name" value="ATPase_P-typ_TM_dom_sf"/>
</dbReference>
<dbReference type="GO" id="GO:0005789">
    <property type="term" value="C:endoplasmic reticulum membrane"/>
    <property type="evidence" value="ECO:0007669"/>
    <property type="project" value="UniProtKB-SubCell"/>
</dbReference>
<keyword evidence="9 17" id="KW-0460">Magnesium</keyword>
<dbReference type="GO" id="GO:0005524">
    <property type="term" value="F:ATP binding"/>
    <property type="evidence" value="ECO:0007669"/>
    <property type="project" value="UniProtKB-UniRule"/>
</dbReference>
<dbReference type="NCBIfam" id="TIGR01494">
    <property type="entry name" value="ATPase_P-type"/>
    <property type="match status" value="1"/>
</dbReference>
<keyword evidence="6 16" id="KW-0547">Nucleotide-binding</keyword>
<feature type="binding site" evidence="17">
    <location>
        <position position="782"/>
    </location>
    <ligand>
        <name>Mg(2+)</name>
        <dbReference type="ChEBI" id="CHEBI:18420"/>
    </ligand>
</feature>
<evidence type="ECO:0000256" key="6">
    <source>
        <dbReference type="ARBA" id="ARBA00022741"/>
    </source>
</evidence>
<dbReference type="Pfam" id="PF13246">
    <property type="entry name" value="Cation_ATPase"/>
    <property type="match status" value="1"/>
</dbReference>
<dbReference type="SUPFAM" id="SSF81660">
    <property type="entry name" value="Metal cation-transporting ATPase, ATP-binding domain N"/>
    <property type="match status" value="1"/>
</dbReference>
<dbReference type="Proteomes" id="UP000694383">
    <property type="component" value="Unplaced"/>
</dbReference>
<name>A0A8C7YH01_9TELE</name>
<dbReference type="PROSITE" id="PS00154">
    <property type="entry name" value="ATPASE_E1_E2"/>
    <property type="match status" value="1"/>
</dbReference>
<feature type="binding site" evidence="16">
    <location>
        <position position="785"/>
    </location>
    <ligand>
        <name>ATP</name>
        <dbReference type="ChEBI" id="CHEBI:30616"/>
    </ligand>
</feature>
<dbReference type="Pfam" id="PF16212">
    <property type="entry name" value="PhoLip_ATPase_C"/>
    <property type="match status" value="1"/>
</dbReference>
<dbReference type="InterPro" id="IPR023214">
    <property type="entry name" value="HAD_sf"/>
</dbReference>
<dbReference type="GO" id="GO:0045332">
    <property type="term" value="P:phospholipid translocation"/>
    <property type="evidence" value="ECO:0007669"/>
    <property type="project" value="TreeGrafter"/>
</dbReference>
<dbReference type="SUPFAM" id="SSF81665">
    <property type="entry name" value="Calcium ATPase, transmembrane domain M"/>
    <property type="match status" value="1"/>
</dbReference>
<dbReference type="GeneTree" id="ENSGT00940000157895"/>
<comment type="subcellular location">
    <subcellularLocation>
        <location evidence="2">Endoplasmic reticulum membrane</location>
        <topology evidence="2">Multi-pass membrane protein</topology>
    </subcellularLocation>
    <subcellularLocation>
        <location evidence="18">Membrane</location>
        <topology evidence="18">Multi-pass membrane protein</topology>
    </subcellularLocation>
</comment>
<feature type="transmembrane region" description="Helical" evidence="18">
    <location>
        <begin position="951"/>
        <end position="972"/>
    </location>
</feature>
<feature type="binding site" evidence="17">
    <location>
        <position position="230"/>
    </location>
    <ligand>
        <name>Mg(2+)</name>
        <dbReference type="ChEBI" id="CHEBI:18420"/>
    </ligand>
</feature>
<dbReference type="SUPFAM" id="SSF56784">
    <property type="entry name" value="HAD-like"/>
    <property type="match status" value="1"/>
</dbReference>
<feature type="binding site" evidence="16">
    <location>
        <position position="490"/>
    </location>
    <ligand>
        <name>ATP</name>
        <dbReference type="ChEBI" id="CHEBI:30616"/>
    </ligand>
</feature>
<dbReference type="EC" id="7.6.2.1" evidence="18"/>
<feature type="binding site" evidence="16">
    <location>
        <position position="756"/>
    </location>
    <ligand>
        <name>ATP</name>
        <dbReference type="ChEBI" id="CHEBI:30616"/>
    </ligand>
</feature>
<feature type="binding site" evidence="16">
    <location>
        <position position="514"/>
    </location>
    <ligand>
        <name>ATP</name>
        <dbReference type="ChEBI" id="CHEBI:30616"/>
    </ligand>
</feature>
<evidence type="ECO:0000256" key="4">
    <source>
        <dbReference type="ARBA" id="ARBA00022692"/>
    </source>
</evidence>
<feature type="binding site" evidence="16">
    <location>
        <position position="633"/>
    </location>
    <ligand>
        <name>ATP</name>
        <dbReference type="ChEBI" id="CHEBI:30616"/>
    </ligand>
</feature>
<evidence type="ECO:0000256" key="9">
    <source>
        <dbReference type="ARBA" id="ARBA00022842"/>
    </source>
</evidence>
<accession>A0A8C7YH01</accession>
<keyword evidence="7" id="KW-0256">Endoplasmic reticulum</keyword>
<dbReference type="GO" id="GO:0016887">
    <property type="term" value="F:ATP hydrolysis activity"/>
    <property type="evidence" value="ECO:0007669"/>
    <property type="project" value="InterPro"/>
</dbReference>
<evidence type="ECO:0000256" key="16">
    <source>
        <dbReference type="PIRSR" id="PIRSR606539-2"/>
    </source>
</evidence>
<comment type="catalytic activity">
    <reaction evidence="14">
        <text>a beta-D-glucosyl-(1&lt;-&gt;1')-N-acylsphing-4-enine(out) + ATP + H2O = a beta-D-glucosyl-(1&lt;-&gt;1')-N-acylsphing-4-enine(in) + ADP + phosphate + H(+)</text>
        <dbReference type="Rhea" id="RHEA:66036"/>
        <dbReference type="ChEBI" id="CHEBI:15377"/>
        <dbReference type="ChEBI" id="CHEBI:15378"/>
        <dbReference type="ChEBI" id="CHEBI:22801"/>
        <dbReference type="ChEBI" id="CHEBI:30616"/>
        <dbReference type="ChEBI" id="CHEBI:43474"/>
        <dbReference type="ChEBI" id="CHEBI:456216"/>
    </reaction>
    <physiologicalReaction direction="left-to-right" evidence="14">
        <dbReference type="Rhea" id="RHEA:66037"/>
    </physiologicalReaction>
</comment>
<evidence type="ECO:0000256" key="13">
    <source>
        <dbReference type="ARBA" id="ARBA00034036"/>
    </source>
</evidence>
<keyword evidence="12 18" id="KW-0472">Membrane</keyword>
<evidence type="ECO:0000256" key="2">
    <source>
        <dbReference type="ARBA" id="ARBA00004477"/>
    </source>
</evidence>
<evidence type="ECO:0000256" key="18">
    <source>
        <dbReference type="RuleBase" id="RU362033"/>
    </source>
</evidence>
<evidence type="ECO:0000256" key="15">
    <source>
        <dbReference type="PIRSR" id="PIRSR606539-1"/>
    </source>
</evidence>
<dbReference type="Ensembl" id="ENSOSIT00000029034.1">
    <property type="protein sequence ID" value="ENSOSIP00000027541.1"/>
    <property type="gene ID" value="ENSOSIG00000014383.1"/>
</dbReference>
<dbReference type="InterPro" id="IPR018303">
    <property type="entry name" value="ATPase_P-typ_P_site"/>
</dbReference>
<keyword evidence="10 18" id="KW-1278">Translocase</keyword>
<dbReference type="Gene3D" id="1.20.1110.10">
    <property type="entry name" value="Calcium-transporting ATPase, transmembrane domain"/>
    <property type="match status" value="1"/>
</dbReference>
<feature type="transmembrane region" description="Helical" evidence="18">
    <location>
        <begin position="26"/>
        <end position="48"/>
    </location>
</feature>
<evidence type="ECO:0000256" key="11">
    <source>
        <dbReference type="ARBA" id="ARBA00022989"/>
    </source>
</evidence>
<dbReference type="GO" id="GO:0005886">
    <property type="term" value="C:plasma membrane"/>
    <property type="evidence" value="ECO:0007669"/>
    <property type="project" value="TreeGrafter"/>
</dbReference>
<keyword evidence="11 18" id="KW-1133">Transmembrane helix</keyword>
<sequence>ISRSRLKFAPLAKLCKEKRDLYSEKYFLIFTNISFESVVLNVIAVALCTRSVFFSHALYKENLLLRGCTIRNTEEAVGIVIYAGHETKAMLNNNGPRYKRSKLERQMNVDVFWCVIILLVMCLFAALGHGLWMFQYGDKRPVFDVLSPEGTNLSPIMSAIYLFLTMIIVFQVLIPISLFVSIEIVKICQVYFIHQDADLYDEETDSHLQCRALNITEDLGQMQYIFSDKTGTLTENKMVFRRCTVAGVEYSHDANAKRIAMYQEMDSEEEECMSHGGTLPRRDSAKRASILSKHTAFSSPMEKDITPDPQLLDKVNDCSSQLDFMRLHSQPMSQLPSDLSDVFDFFIALTICNTVVVSSPNQPRQKVQCSVFFHTCTPSGLLNRSSNKGGSSMQSCPSAESTLTKLNEEQSSSVMEHAFSPAPPSYDGKAFCTPEEGELRYEAESPDEAALVYAARAYKCSLVGRLPDQVTVELPHLGKLNFELLHTLGFDSTRKRMSVVVRHPLTDQITVYTKGADSVIMELIRPPITGKQKKKILCRTQNYLNLYAADGLRTLCIAKKVLSKDEYAHWLQHHLQAETAIQRREELLFESALRLETNLQLLGATGIEDRLQDGVPETIASLRKAGLQIWVLTGDKQETAVNIAYACKLLDPEEELLTLNADSQEACKLLLEESLHYIQAKFLCSSGDASAKDFHANVSSFEIYPSSPLSSHAASDSVHGLGLVIDGRTLAYALDASLEDTFLTVARSCRSVLCCRSTPLQKSMVVKLVRNKLKVMTLAIGDGANDVSMIQVADVGVGISGQEGMQAVMASDFALPRFRYLQKLLLVHGHWCYSRLANMILYFFYKNAMFVALIFWYQFYCGFSGSAMIDQWYLIFFNLMFSSFPQLISGTLDKDVSAETLQQLPQLYTSGQNSEEYKPYMFWMNMIDAFYQSLVCFFIPYFAYTDSDVDLFTWGTPITTIALLTILLHLGIETKTWVRSWFSPAGSTSSVPPRFDEAVTYCGHQSGGNHGKFKAKEVKLP</sequence>
<dbReference type="SFLD" id="SFLDF00027">
    <property type="entry name" value="p-type_atpase"/>
    <property type="match status" value="1"/>
</dbReference>
<reference evidence="21" key="2">
    <citation type="submission" date="2025-09" db="UniProtKB">
        <authorList>
            <consortium name="Ensembl"/>
        </authorList>
    </citation>
    <scope>IDENTIFICATION</scope>
</reference>
<feature type="binding site" evidence="17">
    <location>
        <position position="228"/>
    </location>
    <ligand>
        <name>Mg(2+)</name>
        <dbReference type="ChEBI" id="CHEBI:18420"/>
    </ligand>
</feature>
<organism evidence="21 22">
    <name type="scientific">Oryzias sinensis</name>
    <name type="common">Chinese medaka</name>
    <dbReference type="NCBI Taxonomy" id="183150"/>
    <lineage>
        <taxon>Eukaryota</taxon>
        <taxon>Metazoa</taxon>
        <taxon>Chordata</taxon>
        <taxon>Craniata</taxon>
        <taxon>Vertebrata</taxon>
        <taxon>Euteleostomi</taxon>
        <taxon>Actinopterygii</taxon>
        <taxon>Neopterygii</taxon>
        <taxon>Teleostei</taxon>
        <taxon>Neoteleostei</taxon>
        <taxon>Acanthomorphata</taxon>
        <taxon>Ovalentaria</taxon>
        <taxon>Atherinomorphae</taxon>
        <taxon>Beloniformes</taxon>
        <taxon>Adrianichthyidae</taxon>
        <taxon>Oryziinae</taxon>
        <taxon>Oryzias</taxon>
    </lineage>
</organism>
<feature type="binding site" evidence="16">
    <location>
        <position position="553"/>
    </location>
    <ligand>
        <name>ATP</name>
        <dbReference type="ChEBI" id="CHEBI:30616"/>
    </ligand>
</feature>
<evidence type="ECO:0000259" key="20">
    <source>
        <dbReference type="Pfam" id="PF16212"/>
    </source>
</evidence>
<feature type="binding site" evidence="17">
    <location>
        <position position="786"/>
    </location>
    <ligand>
        <name>Mg(2+)</name>
        <dbReference type="ChEBI" id="CHEBI:18420"/>
    </ligand>
</feature>
<evidence type="ECO:0000256" key="7">
    <source>
        <dbReference type="ARBA" id="ARBA00022824"/>
    </source>
</evidence>
<comment type="catalytic activity">
    <reaction evidence="13 18">
        <text>ATP + H2O + phospholipidSide 1 = ADP + phosphate + phospholipidSide 2.</text>
        <dbReference type="EC" id="7.6.2.1"/>
    </reaction>
</comment>
<comment type="similarity">
    <text evidence="3 18">Belongs to the cation transport ATPase (P-type) (TC 3.A.3) family. Type IV subfamily.</text>
</comment>
<evidence type="ECO:0000256" key="1">
    <source>
        <dbReference type="ARBA" id="ARBA00001946"/>
    </source>
</evidence>
<feature type="binding site" evidence="16">
    <location>
        <position position="786"/>
    </location>
    <ligand>
        <name>ATP</name>
        <dbReference type="ChEBI" id="CHEBI:30616"/>
    </ligand>
</feature>
<dbReference type="NCBIfam" id="TIGR01652">
    <property type="entry name" value="ATPase-Plipid"/>
    <property type="match status" value="1"/>
</dbReference>
<comment type="cofactor">
    <cofactor evidence="1 17">
        <name>Mg(2+)</name>
        <dbReference type="ChEBI" id="CHEBI:18420"/>
    </cofactor>
</comment>
<evidence type="ECO:0000313" key="21">
    <source>
        <dbReference type="Ensembl" id="ENSOSIP00000027541.1"/>
    </source>
</evidence>
<dbReference type="FunFam" id="3.40.1110.10:FF:000091">
    <property type="entry name" value="Phospholipid-transporting ATPase"/>
    <property type="match status" value="1"/>
</dbReference>
<feature type="binding site" evidence="16">
    <location>
        <position position="635"/>
    </location>
    <ligand>
        <name>ATP</name>
        <dbReference type="ChEBI" id="CHEBI:30616"/>
    </ligand>
</feature>
<evidence type="ECO:0000256" key="10">
    <source>
        <dbReference type="ARBA" id="ARBA00022967"/>
    </source>
</evidence>
<feature type="binding site" evidence="16">
    <location>
        <position position="228"/>
    </location>
    <ligand>
        <name>ATP</name>
        <dbReference type="ChEBI" id="CHEBI:30616"/>
    </ligand>
</feature>
<dbReference type="PANTHER" id="PTHR24092:SF81">
    <property type="entry name" value="PHOSPHOLIPID-TRANSPORTING ATPASE VA"/>
    <property type="match status" value="1"/>
</dbReference>
<evidence type="ECO:0000256" key="19">
    <source>
        <dbReference type="SAM" id="MobiDB-lite"/>
    </source>
</evidence>
<feature type="transmembrane region" description="Helical" evidence="18">
    <location>
        <begin position="156"/>
        <end position="180"/>
    </location>
</feature>
<dbReference type="GO" id="GO:0000287">
    <property type="term" value="F:magnesium ion binding"/>
    <property type="evidence" value="ECO:0007669"/>
    <property type="project" value="UniProtKB-UniRule"/>
</dbReference>
<feature type="binding site" evidence="16">
    <location>
        <position position="229"/>
    </location>
    <ligand>
        <name>ATP</name>
        <dbReference type="ChEBI" id="CHEBI:30616"/>
    </ligand>
</feature>